<comment type="cofactor">
    <cofactor evidence="9">
        <name>heme</name>
        <dbReference type="ChEBI" id="CHEBI:30413"/>
    </cofactor>
</comment>
<dbReference type="InterPro" id="IPR010582">
    <property type="entry name" value="Catalase_immune_responsive"/>
</dbReference>
<dbReference type="GO" id="GO:0042542">
    <property type="term" value="P:response to hydrogen peroxide"/>
    <property type="evidence" value="ECO:0007669"/>
    <property type="project" value="TreeGrafter"/>
</dbReference>
<feature type="active site" evidence="8">
    <location>
        <position position="132"/>
    </location>
</feature>
<accession>W9XL34</accession>
<dbReference type="GO" id="GO:0005777">
    <property type="term" value="C:peroxisome"/>
    <property type="evidence" value="ECO:0007669"/>
    <property type="project" value="TreeGrafter"/>
</dbReference>
<feature type="binding site" description="axial binding residue" evidence="9">
    <location>
        <position position="342"/>
    </location>
    <ligand>
        <name>heme</name>
        <dbReference type="ChEBI" id="CHEBI:30413"/>
    </ligand>
    <ligandPart>
        <name>Fe</name>
        <dbReference type="ChEBI" id="CHEBI:18248"/>
    </ligandPart>
</feature>
<evidence type="ECO:0000259" key="10">
    <source>
        <dbReference type="SMART" id="SM01060"/>
    </source>
</evidence>
<dbReference type="GO" id="GO:0042744">
    <property type="term" value="P:hydrogen peroxide catabolic process"/>
    <property type="evidence" value="ECO:0007669"/>
    <property type="project" value="UniProtKB-KW"/>
</dbReference>
<keyword evidence="12" id="KW-1185">Reference proteome</keyword>
<dbReference type="GeneID" id="19171276"/>
<evidence type="ECO:0000256" key="4">
    <source>
        <dbReference type="ARBA" id="ARBA00022723"/>
    </source>
</evidence>
<evidence type="ECO:0000256" key="2">
    <source>
        <dbReference type="ARBA" id="ARBA00022559"/>
    </source>
</evidence>
<dbReference type="Gene3D" id="2.40.180.10">
    <property type="entry name" value="Catalase core domain"/>
    <property type="match status" value="1"/>
</dbReference>
<dbReference type="InterPro" id="IPR018028">
    <property type="entry name" value="Catalase"/>
</dbReference>
<dbReference type="STRING" id="1182542.W9XL34"/>
<feature type="domain" description="Catalase core" evidence="10">
    <location>
        <begin position="9"/>
        <end position="397"/>
    </location>
</feature>
<organism evidence="11 12">
    <name type="scientific">Capronia epimyces CBS 606.96</name>
    <dbReference type="NCBI Taxonomy" id="1182542"/>
    <lineage>
        <taxon>Eukaryota</taxon>
        <taxon>Fungi</taxon>
        <taxon>Dikarya</taxon>
        <taxon>Ascomycota</taxon>
        <taxon>Pezizomycotina</taxon>
        <taxon>Eurotiomycetes</taxon>
        <taxon>Chaetothyriomycetidae</taxon>
        <taxon>Chaetothyriales</taxon>
        <taxon>Herpotrichiellaceae</taxon>
        <taxon>Capronia</taxon>
    </lineage>
</organism>
<feature type="active site" evidence="8">
    <location>
        <position position="59"/>
    </location>
</feature>
<evidence type="ECO:0000256" key="7">
    <source>
        <dbReference type="ARBA" id="ARBA00023324"/>
    </source>
</evidence>
<dbReference type="PROSITE" id="PS51402">
    <property type="entry name" value="CATALASE_3"/>
    <property type="match status" value="1"/>
</dbReference>
<name>W9XL34_9EURO</name>
<dbReference type="HOGENOM" id="CLU_010645_2_0_1"/>
<dbReference type="GO" id="GO:0046872">
    <property type="term" value="F:metal ion binding"/>
    <property type="evidence" value="ECO:0007669"/>
    <property type="project" value="UniProtKB-KW"/>
</dbReference>
<dbReference type="PROSITE" id="PS00438">
    <property type="entry name" value="CATALASE_2"/>
    <property type="match status" value="1"/>
</dbReference>
<dbReference type="Pfam" id="PF06628">
    <property type="entry name" value="Catalase-rel"/>
    <property type="match status" value="1"/>
</dbReference>
<dbReference type="PANTHER" id="PTHR11465:SF26">
    <property type="entry name" value="CATALASE 2"/>
    <property type="match status" value="1"/>
</dbReference>
<evidence type="ECO:0000256" key="3">
    <source>
        <dbReference type="ARBA" id="ARBA00022617"/>
    </source>
</evidence>
<evidence type="ECO:0000313" key="11">
    <source>
        <dbReference type="EMBL" id="EXJ80888.1"/>
    </source>
</evidence>
<keyword evidence="6 9" id="KW-0408">Iron</keyword>
<dbReference type="EMBL" id="AMGY01000006">
    <property type="protein sequence ID" value="EXJ80888.1"/>
    <property type="molecule type" value="Genomic_DNA"/>
</dbReference>
<dbReference type="InterPro" id="IPR020835">
    <property type="entry name" value="Catalase_sf"/>
</dbReference>
<dbReference type="Proteomes" id="UP000019478">
    <property type="component" value="Unassembled WGS sequence"/>
</dbReference>
<dbReference type="GO" id="GO:0005739">
    <property type="term" value="C:mitochondrion"/>
    <property type="evidence" value="ECO:0007669"/>
    <property type="project" value="TreeGrafter"/>
</dbReference>
<dbReference type="AlphaFoldDB" id="W9XL34"/>
<evidence type="ECO:0000313" key="12">
    <source>
        <dbReference type="Proteomes" id="UP000019478"/>
    </source>
</evidence>
<gene>
    <name evidence="11" type="ORF">A1O3_07176</name>
</gene>
<comment type="similarity">
    <text evidence="1">Belongs to the catalase family.</text>
</comment>
<evidence type="ECO:0000256" key="9">
    <source>
        <dbReference type="PIRSR" id="PIRSR038928-2"/>
    </source>
</evidence>
<comment type="caution">
    <text evidence="11">The sequence shown here is derived from an EMBL/GenBank/DDBJ whole genome shotgun (WGS) entry which is preliminary data.</text>
</comment>
<dbReference type="Pfam" id="PF00199">
    <property type="entry name" value="Catalase"/>
    <property type="match status" value="1"/>
</dbReference>
<keyword evidence="7" id="KW-0376">Hydrogen peroxide</keyword>
<sequence>MASSQPLYTLAEGVPLPRNDTIDQLSTGSGGGFVLLTSTQLLENLAHFSRERIPERPVHAKAAGARGYYEVTDDVSDLTDADFLNGIGKRTEVLMRISTVGPERGSADTVRDFRGFAVKFKTAQGNNDWVFNNQPVFFVRDPVKFPSLNRSHKRDPATNRSSANMFWDFHVHSQESIHALMFLFGDRGLPLSVRHVNGYSGNTYKFTKADGSYVYVRIHLHTQQGIQYYTDAEGARLAGTEPDRHLQDLQDAITAGNYPSWNVYVQVIHPSDIANAPVDIFDMTKVWPKKQFPLRKMGRVVLDRNPKNWFAEIEQAAFSPSNMVPGIAPSPDPMLQARMFAYPDSARYRLGANYQFLPTNAAKSEVYCPIERDGSMNFTTNYGDDPNYIGTKLKPVSFIAETGTAQPQTSSAVQTLDSVQVSAPAAVFTTAGDRDFEQPRALWKIMEQQEGAQSRFIDNLAAHVSGVTESWLREKVYAMFAKVDEKLGERIRTTTETKINGNL</sequence>
<dbReference type="eggNOG" id="KOG0047">
    <property type="taxonomic scope" value="Eukaryota"/>
</dbReference>
<dbReference type="SUPFAM" id="SSF56634">
    <property type="entry name" value="Heme-dependent catalase-like"/>
    <property type="match status" value="1"/>
</dbReference>
<keyword evidence="2" id="KW-0575">Peroxidase</keyword>
<evidence type="ECO:0000256" key="6">
    <source>
        <dbReference type="ARBA" id="ARBA00023004"/>
    </source>
</evidence>
<keyword evidence="3 9" id="KW-0349">Heme</keyword>
<keyword evidence="5" id="KW-0560">Oxidoreductase</keyword>
<dbReference type="GO" id="GO:0004096">
    <property type="term" value="F:catalase activity"/>
    <property type="evidence" value="ECO:0007669"/>
    <property type="project" value="UniProtKB-EC"/>
</dbReference>
<dbReference type="InterPro" id="IPR024711">
    <property type="entry name" value="Catalase_clade1/3"/>
</dbReference>
<dbReference type="InterPro" id="IPR024708">
    <property type="entry name" value="Catalase_AS"/>
</dbReference>
<reference evidence="11 12" key="1">
    <citation type="submission" date="2013-03" db="EMBL/GenBank/DDBJ databases">
        <title>The Genome Sequence of Capronia epimyces CBS 606.96.</title>
        <authorList>
            <consortium name="The Broad Institute Genomics Platform"/>
            <person name="Cuomo C."/>
            <person name="de Hoog S."/>
            <person name="Gorbushina A."/>
            <person name="Walker B."/>
            <person name="Young S.K."/>
            <person name="Zeng Q."/>
            <person name="Gargeya S."/>
            <person name="Fitzgerald M."/>
            <person name="Haas B."/>
            <person name="Abouelleil A."/>
            <person name="Allen A.W."/>
            <person name="Alvarado L."/>
            <person name="Arachchi H.M."/>
            <person name="Berlin A.M."/>
            <person name="Chapman S.B."/>
            <person name="Gainer-Dewar J."/>
            <person name="Goldberg J."/>
            <person name="Griggs A."/>
            <person name="Gujja S."/>
            <person name="Hansen M."/>
            <person name="Howarth C."/>
            <person name="Imamovic A."/>
            <person name="Ireland A."/>
            <person name="Larimer J."/>
            <person name="McCowan C."/>
            <person name="Murphy C."/>
            <person name="Pearson M."/>
            <person name="Poon T.W."/>
            <person name="Priest M."/>
            <person name="Roberts A."/>
            <person name="Saif S."/>
            <person name="Shea T."/>
            <person name="Sisk P."/>
            <person name="Sykes S."/>
            <person name="Wortman J."/>
            <person name="Nusbaum C."/>
            <person name="Birren B."/>
        </authorList>
    </citation>
    <scope>NUCLEOTIDE SEQUENCE [LARGE SCALE GENOMIC DNA]</scope>
    <source>
        <strain evidence="11 12">CBS 606.96</strain>
    </source>
</reference>
<dbReference type="PIRSF" id="PIRSF038928">
    <property type="entry name" value="Catalase_clade1-3"/>
    <property type="match status" value="1"/>
</dbReference>
<evidence type="ECO:0000256" key="5">
    <source>
        <dbReference type="ARBA" id="ARBA00023002"/>
    </source>
</evidence>
<dbReference type="OrthoDB" id="6880011at2759"/>
<dbReference type="PANTHER" id="PTHR11465">
    <property type="entry name" value="CATALASE"/>
    <property type="match status" value="1"/>
</dbReference>
<evidence type="ECO:0000256" key="8">
    <source>
        <dbReference type="PIRSR" id="PIRSR038928-1"/>
    </source>
</evidence>
<protein>
    <submittedName>
        <fullName evidence="11">Catalase</fullName>
    </submittedName>
</protein>
<dbReference type="InterPro" id="IPR011614">
    <property type="entry name" value="Catalase_core"/>
</dbReference>
<evidence type="ECO:0000256" key="1">
    <source>
        <dbReference type="ARBA" id="ARBA00005329"/>
    </source>
</evidence>
<dbReference type="RefSeq" id="XP_007735476.1">
    <property type="nucleotide sequence ID" value="XM_007737286.1"/>
</dbReference>
<proteinExistence type="inferred from homology"/>
<keyword evidence="4 9" id="KW-0479">Metal-binding</keyword>
<dbReference type="GO" id="GO:0020037">
    <property type="term" value="F:heme binding"/>
    <property type="evidence" value="ECO:0007669"/>
    <property type="project" value="InterPro"/>
</dbReference>
<dbReference type="PRINTS" id="PR00067">
    <property type="entry name" value="CATALASE"/>
</dbReference>
<dbReference type="SMART" id="SM01060">
    <property type="entry name" value="Catalase"/>
    <property type="match status" value="1"/>
</dbReference>